<evidence type="ECO:0000313" key="2">
    <source>
        <dbReference type="Proteomes" id="UP000035642"/>
    </source>
</evidence>
<dbReference type="AlphaFoldDB" id="A0A0K0CVE1"/>
<feature type="region of interest" description="Disordered" evidence="1">
    <location>
        <begin position="1"/>
        <end position="23"/>
    </location>
</feature>
<organism evidence="2 3">
    <name type="scientific">Angiostrongylus cantonensis</name>
    <name type="common">Rat lungworm</name>
    <dbReference type="NCBI Taxonomy" id="6313"/>
    <lineage>
        <taxon>Eukaryota</taxon>
        <taxon>Metazoa</taxon>
        <taxon>Ecdysozoa</taxon>
        <taxon>Nematoda</taxon>
        <taxon>Chromadorea</taxon>
        <taxon>Rhabditida</taxon>
        <taxon>Rhabditina</taxon>
        <taxon>Rhabditomorpha</taxon>
        <taxon>Strongyloidea</taxon>
        <taxon>Metastrongylidae</taxon>
        <taxon>Angiostrongylus</taxon>
    </lineage>
</organism>
<dbReference type="WBParaSite" id="ACAC_0000128601-mRNA-1">
    <property type="protein sequence ID" value="ACAC_0000128601-mRNA-1"/>
    <property type="gene ID" value="ACAC_0000128601"/>
</dbReference>
<dbReference type="Proteomes" id="UP000035642">
    <property type="component" value="Unassembled WGS sequence"/>
</dbReference>
<reference evidence="3" key="2">
    <citation type="submission" date="2017-02" db="UniProtKB">
        <authorList>
            <consortium name="WormBaseParasite"/>
        </authorList>
    </citation>
    <scope>IDENTIFICATION</scope>
</reference>
<accession>A0A0K0CVE1</accession>
<evidence type="ECO:0000256" key="1">
    <source>
        <dbReference type="SAM" id="MobiDB-lite"/>
    </source>
</evidence>
<protein>
    <submittedName>
        <fullName evidence="3">Uncharacterized protein</fullName>
    </submittedName>
</protein>
<evidence type="ECO:0000313" key="3">
    <source>
        <dbReference type="WBParaSite" id="ACAC_0000128601-mRNA-1"/>
    </source>
</evidence>
<keyword evidence="2" id="KW-1185">Reference proteome</keyword>
<sequence>MGSSKIRDKPRQDHAGIGTSREAVEGGRCLFNNGACSAAVVARLRPLRRPPGNEPDSHESATPPIEAVRLRHPAGIDGFAVKLATVVALSK</sequence>
<name>A0A0K0CVE1_ANGCA</name>
<proteinExistence type="predicted"/>
<reference evidence="2" key="1">
    <citation type="submission" date="2012-09" db="EMBL/GenBank/DDBJ databases">
        <authorList>
            <person name="Martin A.A."/>
        </authorList>
    </citation>
    <scope>NUCLEOTIDE SEQUENCE</scope>
</reference>
<feature type="compositionally biased region" description="Basic and acidic residues" evidence="1">
    <location>
        <begin position="1"/>
        <end position="14"/>
    </location>
</feature>